<comment type="caution">
    <text evidence="1">The sequence shown here is derived from an EMBL/GenBank/DDBJ whole genome shotgun (WGS) entry which is preliminary data.</text>
</comment>
<evidence type="ECO:0000313" key="1">
    <source>
        <dbReference type="EMBL" id="KAJ4718555.1"/>
    </source>
</evidence>
<accession>A0ACC1Y4C6</accession>
<sequence length="490" mass="55982">MASHPNPIFDERQWIINVRQTLEEENEDDIEIPVCIFNVPKTLTSIDPHSYTPQEVAIGPYHYWRPELYEMERYKLAAAKRVQRQLQGDHSFEYVVGQLKELELQIRACYHKYLNFSNETLAWMMAIDASFLLELLQICPLKESKLSTTFLSRSMSHLVDYPGTKATHTDDMLRAMLIAFCEQASPFKMMKNKPTIPVSECAHLLNFLYDTIVPKSEQVQPEITEIEDQGGRTQENQVQLDSTYAKSIQSLLQITRRILSKLPGFSILSQQIQTLVFPTVNQEKKTDQQSSSVKKPPSMEEIAIPSVTELCQSNVQFSATVGSISTISFNTKTATLYLPKISLDVNSEVILRNLVAYEASTASEPLVFTRYTELINVIIDNAEDSKLLREKGIISSRLKSDSDVANLWNGMSKPISLTKVPHLDKVIVDVNKYYSNRWKIKLGNYMRHYVFGSWQILTLLATIFFLGLTIWQAFCSSYNCHKFNLGSDSE</sequence>
<dbReference type="EMBL" id="CM051398">
    <property type="protein sequence ID" value="KAJ4718555.1"/>
    <property type="molecule type" value="Genomic_DNA"/>
</dbReference>
<evidence type="ECO:0000313" key="2">
    <source>
        <dbReference type="Proteomes" id="UP001164539"/>
    </source>
</evidence>
<gene>
    <name evidence="1" type="ORF">OWV82_010220</name>
</gene>
<organism evidence="1 2">
    <name type="scientific">Melia azedarach</name>
    <name type="common">Chinaberry tree</name>
    <dbReference type="NCBI Taxonomy" id="155640"/>
    <lineage>
        <taxon>Eukaryota</taxon>
        <taxon>Viridiplantae</taxon>
        <taxon>Streptophyta</taxon>
        <taxon>Embryophyta</taxon>
        <taxon>Tracheophyta</taxon>
        <taxon>Spermatophyta</taxon>
        <taxon>Magnoliopsida</taxon>
        <taxon>eudicotyledons</taxon>
        <taxon>Gunneridae</taxon>
        <taxon>Pentapetalae</taxon>
        <taxon>rosids</taxon>
        <taxon>malvids</taxon>
        <taxon>Sapindales</taxon>
        <taxon>Meliaceae</taxon>
        <taxon>Melia</taxon>
    </lineage>
</organism>
<name>A0ACC1Y4C6_MELAZ</name>
<keyword evidence="2" id="KW-1185">Reference proteome</keyword>
<reference evidence="1 2" key="1">
    <citation type="journal article" date="2023" name="Science">
        <title>Complex scaffold remodeling in plant triterpene biosynthesis.</title>
        <authorList>
            <person name="De La Pena R."/>
            <person name="Hodgson H."/>
            <person name="Liu J.C."/>
            <person name="Stephenson M.J."/>
            <person name="Martin A.C."/>
            <person name="Owen C."/>
            <person name="Harkess A."/>
            <person name="Leebens-Mack J."/>
            <person name="Jimenez L.E."/>
            <person name="Osbourn A."/>
            <person name="Sattely E.S."/>
        </authorList>
    </citation>
    <scope>NUCLEOTIDE SEQUENCE [LARGE SCALE GENOMIC DNA]</scope>
    <source>
        <strain evidence="2">cv. JPN11</strain>
        <tissue evidence="1">Leaf</tissue>
    </source>
</reference>
<proteinExistence type="predicted"/>
<dbReference type="Proteomes" id="UP001164539">
    <property type="component" value="Chromosome 5"/>
</dbReference>
<protein>
    <submittedName>
        <fullName evidence="1">Uncharacterized protein</fullName>
    </submittedName>
</protein>